<keyword evidence="3" id="KW-1185">Reference proteome</keyword>
<evidence type="ECO:0000313" key="2">
    <source>
        <dbReference type="EMBL" id="REH49764.1"/>
    </source>
</evidence>
<proteinExistence type="predicted"/>
<organism evidence="2 3">
    <name type="scientific">Kutzneria buriramensis</name>
    <dbReference type="NCBI Taxonomy" id="1045776"/>
    <lineage>
        <taxon>Bacteria</taxon>
        <taxon>Bacillati</taxon>
        <taxon>Actinomycetota</taxon>
        <taxon>Actinomycetes</taxon>
        <taxon>Pseudonocardiales</taxon>
        <taxon>Pseudonocardiaceae</taxon>
        <taxon>Kutzneria</taxon>
    </lineage>
</organism>
<comment type="caution">
    <text evidence="2">The sequence shown here is derived from an EMBL/GenBank/DDBJ whole genome shotgun (WGS) entry which is preliminary data.</text>
</comment>
<dbReference type="EMBL" id="QUNO01000004">
    <property type="protein sequence ID" value="REH49764.1"/>
    <property type="molecule type" value="Genomic_DNA"/>
</dbReference>
<sequence length="189" mass="20793">MSDPEHLGFALHRMLPPALRGDFQDLAAWRRGVREMLDLALRSHDGPVIVPMTLVEAGYFTDIVGRLRDDGHEVHHFALLAEPTTVLRRLNGRGLRPGLKHGSWAVARLDDCLTRLGDAAFATHIATDDRTVAQVAEPSPARSGCRSLRTPMARCARDCAGTPPAFGTSGRIDDRGRCRRSKRPNYHAG</sequence>
<dbReference type="Gene3D" id="3.40.50.300">
    <property type="entry name" value="P-loop containing nucleotide triphosphate hydrolases"/>
    <property type="match status" value="1"/>
</dbReference>
<reference evidence="2 3" key="1">
    <citation type="submission" date="2018-08" db="EMBL/GenBank/DDBJ databases">
        <title>Genomic Encyclopedia of Archaeal and Bacterial Type Strains, Phase II (KMG-II): from individual species to whole genera.</title>
        <authorList>
            <person name="Goeker M."/>
        </authorList>
    </citation>
    <scope>NUCLEOTIDE SEQUENCE [LARGE SCALE GENOMIC DNA]</scope>
    <source>
        <strain evidence="2 3">DSM 45791</strain>
    </source>
</reference>
<accession>A0A3E0HTK2</accession>
<name>A0A3E0HTK2_9PSEU</name>
<dbReference type="RefSeq" id="WP_246014975.1">
    <property type="nucleotide sequence ID" value="NZ_CP144375.1"/>
</dbReference>
<feature type="region of interest" description="Disordered" evidence="1">
    <location>
        <begin position="166"/>
        <end position="189"/>
    </location>
</feature>
<dbReference type="Proteomes" id="UP000256269">
    <property type="component" value="Unassembled WGS sequence"/>
</dbReference>
<feature type="compositionally biased region" description="Basic residues" evidence="1">
    <location>
        <begin position="177"/>
        <end position="189"/>
    </location>
</feature>
<gene>
    <name evidence="2" type="ORF">BCF44_10427</name>
</gene>
<evidence type="ECO:0000313" key="3">
    <source>
        <dbReference type="Proteomes" id="UP000256269"/>
    </source>
</evidence>
<evidence type="ECO:0000256" key="1">
    <source>
        <dbReference type="SAM" id="MobiDB-lite"/>
    </source>
</evidence>
<dbReference type="InterPro" id="IPR027417">
    <property type="entry name" value="P-loop_NTPase"/>
</dbReference>
<dbReference type="AlphaFoldDB" id="A0A3E0HTK2"/>
<protein>
    <submittedName>
        <fullName evidence="2">Uncharacterized protein</fullName>
    </submittedName>
</protein>